<dbReference type="EMBL" id="LR593886">
    <property type="protein sequence ID" value="VTR95049.1"/>
    <property type="molecule type" value="Genomic_DNA"/>
</dbReference>
<organism evidence="4 5">
    <name type="scientific">Gemmata massiliana</name>
    <dbReference type="NCBI Taxonomy" id="1210884"/>
    <lineage>
        <taxon>Bacteria</taxon>
        <taxon>Pseudomonadati</taxon>
        <taxon>Planctomycetota</taxon>
        <taxon>Planctomycetia</taxon>
        <taxon>Gemmatales</taxon>
        <taxon>Gemmataceae</taxon>
        <taxon>Gemmata</taxon>
    </lineage>
</organism>
<name>A0A6P2D1Q2_9BACT</name>
<sequence>MNRMTHATTGPSESLAAALGRVPSGLYVLTARNGDDETGMLASWVQQCSFDPPQVSVAVNNQRYVLDWLKDGATFVLNVVPEGGKALVAHFGKGFSSGEPAFEGLEVTRERGIPPVLLAAHAYLVCHVANRITVGDHTLVIGRVTAGAVLHDSKPTVHVRKNGLKY</sequence>
<dbReference type="SMART" id="SM00903">
    <property type="entry name" value="Flavin_Reduct"/>
    <property type="match status" value="1"/>
</dbReference>
<feature type="domain" description="Flavin reductase like" evidence="3">
    <location>
        <begin position="19"/>
        <end position="165"/>
    </location>
</feature>
<dbReference type="SUPFAM" id="SSF50475">
    <property type="entry name" value="FMN-binding split barrel"/>
    <property type="match status" value="1"/>
</dbReference>
<keyword evidence="5" id="KW-1185">Reference proteome</keyword>
<proteinExistence type="inferred from homology"/>
<dbReference type="Pfam" id="PF01613">
    <property type="entry name" value="Flavin_Reduct"/>
    <property type="match status" value="1"/>
</dbReference>
<evidence type="ECO:0000256" key="2">
    <source>
        <dbReference type="ARBA" id="ARBA00023002"/>
    </source>
</evidence>
<dbReference type="GO" id="GO:0042602">
    <property type="term" value="F:riboflavin reductase (NADPH) activity"/>
    <property type="evidence" value="ECO:0007669"/>
    <property type="project" value="TreeGrafter"/>
</dbReference>
<dbReference type="Gene3D" id="2.30.110.10">
    <property type="entry name" value="Electron Transport, Fmn-binding Protein, Chain A"/>
    <property type="match status" value="1"/>
</dbReference>
<dbReference type="KEGG" id="gms:SOIL9_26650"/>
<dbReference type="GO" id="GO:0010181">
    <property type="term" value="F:FMN binding"/>
    <property type="evidence" value="ECO:0007669"/>
    <property type="project" value="InterPro"/>
</dbReference>
<dbReference type="RefSeq" id="WP_162669515.1">
    <property type="nucleotide sequence ID" value="NZ_LR593886.1"/>
</dbReference>
<dbReference type="InterPro" id="IPR050268">
    <property type="entry name" value="NADH-dep_flavin_reductase"/>
</dbReference>
<dbReference type="Proteomes" id="UP000464178">
    <property type="component" value="Chromosome"/>
</dbReference>
<gene>
    <name evidence="4" type="ORF">SOIL9_26650</name>
</gene>
<evidence type="ECO:0000256" key="1">
    <source>
        <dbReference type="ARBA" id="ARBA00008898"/>
    </source>
</evidence>
<dbReference type="InterPro" id="IPR012349">
    <property type="entry name" value="Split_barrel_FMN-bd"/>
</dbReference>
<evidence type="ECO:0000313" key="4">
    <source>
        <dbReference type="EMBL" id="VTR95049.1"/>
    </source>
</evidence>
<dbReference type="InterPro" id="IPR002563">
    <property type="entry name" value="Flavin_Rdtase-like_dom"/>
</dbReference>
<evidence type="ECO:0000259" key="3">
    <source>
        <dbReference type="SMART" id="SM00903"/>
    </source>
</evidence>
<comment type="similarity">
    <text evidence="1">Belongs to the non-flavoprotein flavin reductase family.</text>
</comment>
<evidence type="ECO:0000313" key="5">
    <source>
        <dbReference type="Proteomes" id="UP000464178"/>
    </source>
</evidence>
<dbReference type="AlphaFoldDB" id="A0A6P2D1Q2"/>
<dbReference type="PANTHER" id="PTHR30466">
    <property type="entry name" value="FLAVIN REDUCTASE"/>
    <property type="match status" value="1"/>
</dbReference>
<protein>
    <recommendedName>
        <fullName evidence="3">Flavin reductase like domain-containing protein</fullName>
    </recommendedName>
</protein>
<dbReference type="PANTHER" id="PTHR30466:SF11">
    <property type="entry name" value="FLAVIN-DEPENDENT MONOOXYGENASE, REDUCTASE SUBUNIT HSAB"/>
    <property type="match status" value="1"/>
</dbReference>
<accession>A0A6P2D1Q2</accession>
<keyword evidence="2" id="KW-0560">Oxidoreductase</keyword>
<reference evidence="4 5" key="1">
    <citation type="submission" date="2019-05" db="EMBL/GenBank/DDBJ databases">
        <authorList>
            <consortium name="Science for Life Laboratories"/>
        </authorList>
    </citation>
    <scope>NUCLEOTIDE SEQUENCE [LARGE SCALE GENOMIC DNA]</scope>
    <source>
        <strain evidence="4">Soil9</strain>
    </source>
</reference>